<reference evidence="1 2" key="1">
    <citation type="journal article" date="2023" name="IMA Fungus">
        <title>Comparative genomic study of the Penicillium genus elucidates a diverse pangenome and 15 lateral gene transfer events.</title>
        <authorList>
            <person name="Petersen C."/>
            <person name="Sorensen T."/>
            <person name="Nielsen M.R."/>
            <person name="Sondergaard T.E."/>
            <person name="Sorensen J.L."/>
            <person name="Fitzpatrick D.A."/>
            <person name="Frisvad J.C."/>
            <person name="Nielsen K.L."/>
        </authorList>
    </citation>
    <scope>NUCLEOTIDE SEQUENCE [LARGE SCALE GENOMIC DNA]</scope>
    <source>
        <strain evidence="1 2">IBT 35679</strain>
    </source>
</reference>
<comment type="caution">
    <text evidence="1">The sequence shown here is derived from an EMBL/GenBank/DDBJ whole genome shotgun (WGS) entry which is preliminary data.</text>
</comment>
<dbReference type="Proteomes" id="UP001220324">
    <property type="component" value="Unassembled WGS sequence"/>
</dbReference>
<gene>
    <name evidence="1" type="ORF">N7494_003370</name>
</gene>
<sequence length="83" mass="9229">MGDDAFPFITDMVNPPYTKADTDGQHNIKATELIEYEQRFPSIIALVKASTVKQVRSLKRFAKVASGMNSPMAKKESRRLALG</sequence>
<protein>
    <submittedName>
        <fullName evidence="1">Uncharacterized protein</fullName>
    </submittedName>
</protein>
<evidence type="ECO:0000313" key="2">
    <source>
        <dbReference type="Proteomes" id="UP001220324"/>
    </source>
</evidence>
<evidence type="ECO:0000313" key="1">
    <source>
        <dbReference type="EMBL" id="KAJ5545785.1"/>
    </source>
</evidence>
<dbReference type="EMBL" id="JAQIZZ010000003">
    <property type="protein sequence ID" value="KAJ5545785.1"/>
    <property type="molecule type" value="Genomic_DNA"/>
</dbReference>
<name>A0AAD6CYM0_9EURO</name>
<organism evidence="1 2">
    <name type="scientific">Penicillium frequentans</name>
    <dbReference type="NCBI Taxonomy" id="3151616"/>
    <lineage>
        <taxon>Eukaryota</taxon>
        <taxon>Fungi</taxon>
        <taxon>Dikarya</taxon>
        <taxon>Ascomycota</taxon>
        <taxon>Pezizomycotina</taxon>
        <taxon>Eurotiomycetes</taxon>
        <taxon>Eurotiomycetidae</taxon>
        <taxon>Eurotiales</taxon>
        <taxon>Aspergillaceae</taxon>
        <taxon>Penicillium</taxon>
    </lineage>
</organism>
<keyword evidence="2" id="KW-1185">Reference proteome</keyword>
<dbReference type="AlphaFoldDB" id="A0AAD6CYM0"/>
<accession>A0AAD6CYM0</accession>
<proteinExistence type="predicted"/>